<comment type="caution">
    <text evidence="1">The sequence shown here is derived from an EMBL/GenBank/DDBJ whole genome shotgun (WGS) entry which is preliminary data.</text>
</comment>
<dbReference type="Proteomes" id="UP000286921">
    <property type="component" value="Unassembled WGS sequence"/>
</dbReference>
<gene>
    <name evidence="1" type="ORF">AAWM_08387</name>
</gene>
<name>A0A401L1V2_ASPAW</name>
<evidence type="ECO:0000313" key="2">
    <source>
        <dbReference type="Proteomes" id="UP000286921"/>
    </source>
</evidence>
<keyword evidence="2" id="KW-1185">Reference proteome</keyword>
<accession>A0A401L1V2</accession>
<dbReference type="EMBL" id="BDHI01000021">
    <property type="protein sequence ID" value="GCB25502.1"/>
    <property type="molecule type" value="Genomic_DNA"/>
</dbReference>
<evidence type="ECO:0000313" key="1">
    <source>
        <dbReference type="EMBL" id="GCB25502.1"/>
    </source>
</evidence>
<protein>
    <submittedName>
        <fullName evidence="1">Uncharacterized protein</fullName>
    </submittedName>
</protein>
<organism evidence="1 2">
    <name type="scientific">Aspergillus awamori</name>
    <name type="common">Black koji mold</name>
    <dbReference type="NCBI Taxonomy" id="105351"/>
    <lineage>
        <taxon>Eukaryota</taxon>
        <taxon>Fungi</taxon>
        <taxon>Dikarya</taxon>
        <taxon>Ascomycota</taxon>
        <taxon>Pezizomycotina</taxon>
        <taxon>Eurotiomycetes</taxon>
        <taxon>Eurotiomycetidae</taxon>
        <taxon>Eurotiales</taxon>
        <taxon>Aspergillaceae</taxon>
        <taxon>Aspergillus</taxon>
    </lineage>
</organism>
<dbReference type="AlphaFoldDB" id="A0A401L1V2"/>
<reference evidence="1 2" key="1">
    <citation type="submission" date="2016-09" db="EMBL/GenBank/DDBJ databases">
        <title>Aspergillus awamori IFM 58123T.</title>
        <authorList>
            <person name="Kusuya Y."/>
            <person name="Shimizu M."/>
            <person name="Takahashi H."/>
            <person name="Yaguchi T."/>
        </authorList>
    </citation>
    <scope>NUCLEOTIDE SEQUENCE [LARGE SCALE GENOMIC DNA]</scope>
    <source>
        <strain evidence="1 2">IFM 58123</strain>
    </source>
</reference>
<proteinExistence type="predicted"/>
<sequence>MFVDLEYCFKLLLKRIRIAVVDLAFSPITLSNGTVSIRPRVVFANDKSKVLVSGGNYKQFTIRVFNEQAELLIYSSLQRDHQM</sequence>